<organism evidence="1 2">
    <name type="scientific">Caballeronia udeis</name>
    <dbReference type="NCBI Taxonomy" id="1232866"/>
    <lineage>
        <taxon>Bacteria</taxon>
        <taxon>Pseudomonadati</taxon>
        <taxon>Pseudomonadota</taxon>
        <taxon>Betaproteobacteria</taxon>
        <taxon>Burkholderiales</taxon>
        <taxon>Burkholderiaceae</taxon>
        <taxon>Caballeronia</taxon>
    </lineage>
</organism>
<comment type="caution">
    <text evidence="1">The sequence shown here is derived from an EMBL/GenBank/DDBJ whole genome shotgun (WGS) entry which is preliminary data.</text>
</comment>
<evidence type="ECO:0000313" key="2">
    <source>
        <dbReference type="Proteomes" id="UP001620514"/>
    </source>
</evidence>
<proteinExistence type="predicted"/>
<evidence type="ECO:0000313" key="1">
    <source>
        <dbReference type="EMBL" id="MFK4448351.1"/>
    </source>
</evidence>
<sequence length="77" mass="8675">MAIRYDDNHYIVFDVNHEKVQEGYRCTAWVELANGGIASEDIYHGVAARKERATELAREKAIAAIQNGTVRFPAPKK</sequence>
<accession>A0ABW8N014</accession>
<evidence type="ECO:0008006" key="3">
    <source>
        <dbReference type="Google" id="ProtNLM"/>
    </source>
</evidence>
<name>A0ABW8N014_9BURK</name>
<gene>
    <name evidence="1" type="ORF">ABH943_008395</name>
</gene>
<dbReference type="RefSeq" id="WP_404614568.1">
    <property type="nucleotide sequence ID" value="NZ_JBIYDN010000049.1"/>
</dbReference>
<reference evidence="1 2" key="1">
    <citation type="submission" date="2024-10" db="EMBL/GenBank/DDBJ databases">
        <authorList>
            <person name="Deangelis K."/>
            <person name="Huntemann M."/>
            <person name="Clum A."/>
            <person name="Wang J."/>
            <person name="Palaniappan K."/>
            <person name="Ritter S."/>
            <person name="Chen I.-M."/>
            <person name="Stamatis D."/>
            <person name="Reddy T."/>
            <person name="O'Malley R."/>
            <person name="Daum C."/>
            <person name="Ng V."/>
            <person name="Ivanova N."/>
            <person name="Kyrpides N."/>
            <person name="Woyke T."/>
        </authorList>
    </citation>
    <scope>NUCLEOTIDE SEQUENCE [LARGE SCALE GENOMIC DNA]</scope>
    <source>
        <strain evidence="1 2">GAS97</strain>
    </source>
</reference>
<reference evidence="1 2" key="2">
    <citation type="submission" date="2024-11" db="EMBL/GenBank/DDBJ databases">
        <title>Using genomics to understand microbial adaptation to soil warming.</title>
        <authorList>
            <person name="Deangelis K.M. PhD."/>
        </authorList>
    </citation>
    <scope>NUCLEOTIDE SEQUENCE [LARGE SCALE GENOMIC DNA]</scope>
    <source>
        <strain evidence="1 2">GAS97</strain>
    </source>
</reference>
<dbReference type="Proteomes" id="UP001620514">
    <property type="component" value="Unassembled WGS sequence"/>
</dbReference>
<protein>
    <recommendedName>
        <fullName evidence="3">DUF2188 domain-containing protein</fullName>
    </recommendedName>
</protein>
<keyword evidence="2" id="KW-1185">Reference proteome</keyword>
<dbReference type="EMBL" id="JBIYDN010000049">
    <property type="protein sequence ID" value="MFK4448351.1"/>
    <property type="molecule type" value="Genomic_DNA"/>
</dbReference>